<evidence type="ECO:0000313" key="2">
    <source>
        <dbReference type="Proteomes" id="UP000193487"/>
    </source>
</evidence>
<dbReference type="SUPFAM" id="SSF140453">
    <property type="entry name" value="EsxAB dimer-like"/>
    <property type="match status" value="1"/>
</dbReference>
<dbReference type="EMBL" id="LQPE01000148">
    <property type="protein sequence ID" value="ORW00144.1"/>
    <property type="molecule type" value="Genomic_DNA"/>
</dbReference>
<dbReference type="AlphaFoldDB" id="A0A1X1XN30"/>
<protein>
    <submittedName>
        <fullName evidence="1">Uncharacterized protein</fullName>
    </submittedName>
</protein>
<evidence type="ECO:0000313" key="1">
    <source>
        <dbReference type="EMBL" id="ORW00144.1"/>
    </source>
</evidence>
<dbReference type="Proteomes" id="UP000193487">
    <property type="component" value="Unassembled WGS sequence"/>
</dbReference>
<gene>
    <name evidence="1" type="ORF">AWC14_00555</name>
</gene>
<keyword evidence="2" id="KW-1185">Reference proteome</keyword>
<sequence length="106" mass="11507">MEGVLNVIIKLTTGDMRNIASTGHSQADDFSNVYNQVANLADDLAMSGMQGMAGPALSAKAAELRQQVHQHSETAKEKFLAVSGFADRTDEAEHERQSRIFSIQSL</sequence>
<comment type="caution">
    <text evidence="1">The sequence shown here is derived from an EMBL/GenBank/DDBJ whole genome shotgun (WGS) entry which is preliminary data.</text>
</comment>
<reference evidence="1 2" key="1">
    <citation type="submission" date="2016-01" db="EMBL/GenBank/DDBJ databases">
        <title>The new phylogeny of the genus Mycobacterium.</title>
        <authorList>
            <person name="Tarcisio F."/>
            <person name="Conor M."/>
            <person name="Antonella G."/>
            <person name="Elisabetta G."/>
            <person name="Giulia F.S."/>
            <person name="Sara T."/>
            <person name="Anna F."/>
            <person name="Clotilde B."/>
            <person name="Roberto B."/>
            <person name="Veronica D.S."/>
            <person name="Fabio R."/>
            <person name="Monica P."/>
            <person name="Olivier J."/>
            <person name="Enrico T."/>
            <person name="Nicola S."/>
        </authorList>
    </citation>
    <scope>NUCLEOTIDE SEQUENCE [LARGE SCALE GENOMIC DNA]</scope>
    <source>
        <strain evidence="1 2">DSM 45166</strain>
    </source>
</reference>
<name>A0A1X1XN30_9MYCO</name>
<proteinExistence type="predicted"/>
<accession>A0A1X1XN30</accession>
<dbReference type="Gene3D" id="1.10.287.1060">
    <property type="entry name" value="ESAT-6-like"/>
    <property type="match status" value="1"/>
</dbReference>
<dbReference type="InterPro" id="IPR036689">
    <property type="entry name" value="ESAT-6-like_sf"/>
</dbReference>
<organism evidence="1 2">
    <name type="scientific">Mycobacterium kyorinense</name>
    <dbReference type="NCBI Taxonomy" id="487514"/>
    <lineage>
        <taxon>Bacteria</taxon>
        <taxon>Bacillati</taxon>
        <taxon>Actinomycetota</taxon>
        <taxon>Actinomycetes</taxon>
        <taxon>Mycobacteriales</taxon>
        <taxon>Mycobacteriaceae</taxon>
        <taxon>Mycobacterium</taxon>
    </lineage>
</organism>